<evidence type="ECO:0000313" key="2">
    <source>
        <dbReference type="EMBL" id="THF63649.1"/>
    </source>
</evidence>
<dbReference type="Gene3D" id="3.40.50.2000">
    <property type="entry name" value="Glycogen Phosphorylase B"/>
    <property type="match status" value="2"/>
</dbReference>
<keyword evidence="3" id="KW-1185">Reference proteome</keyword>
<feature type="domain" description="Glycosyl transferase family 1" evidence="1">
    <location>
        <begin position="185"/>
        <end position="324"/>
    </location>
</feature>
<accession>A0A4S4AUK8</accession>
<proteinExistence type="predicted"/>
<sequence length="395" mass="43832">MKIALLCSGLGHVARGHEVFARGLFDLLRGEVDITLFKGGGEPAEREVVVANLPRRAACLERIHFTGSPHWAEAIREQERCRIEALTFAYAALRPLLEGGYDILHCLEREVCEVLYAHRHLFARVPRIVFSNGGAIPARSLPPCDHVQEHSAWNLRQSARGKAFLIPHGVDPQRFHPGVPAGDFRTRHGIPADAPVAISVGTLCYWHKRTDHVIREVAALPGWHLIAAGQENEDSPAIKALAERLMPGRAHFVTLAHEDLPQAYAAADVFVLGSLFETFGIAYIEALAMGLPVFCTRHPNQQAIVQEGVFLDMKQPGALTAALRDTPAARLDELRARGPQIVQRDYDLRVLRAQYLQHYRRIAATPAQLPAWTLRRRIAANLRNLLGRAGRVFGV</sequence>
<dbReference type="GO" id="GO:0016757">
    <property type="term" value="F:glycosyltransferase activity"/>
    <property type="evidence" value="ECO:0007669"/>
    <property type="project" value="InterPro"/>
</dbReference>
<dbReference type="SUPFAM" id="SSF53756">
    <property type="entry name" value="UDP-Glycosyltransferase/glycogen phosphorylase"/>
    <property type="match status" value="1"/>
</dbReference>
<dbReference type="OrthoDB" id="9802525at2"/>
<dbReference type="InterPro" id="IPR001296">
    <property type="entry name" value="Glyco_trans_1"/>
</dbReference>
<dbReference type="EMBL" id="SSOC01000005">
    <property type="protein sequence ID" value="THF63649.1"/>
    <property type="molecule type" value="Genomic_DNA"/>
</dbReference>
<name>A0A4S4AUK8_9RHOO</name>
<dbReference type="Proteomes" id="UP000308430">
    <property type="component" value="Unassembled WGS sequence"/>
</dbReference>
<dbReference type="CDD" id="cd03801">
    <property type="entry name" value="GT4_PimA-like"/>
    <property type="match status" value="1"/>
</dbReference>
<evidence type="ECO:0000313" key="3">
    <source>
        <dbReference type="Proteomes" id="UP000308430"/>
    </source>
</evidence>
<dbReference type="RefSeq" id="WP_136348810.1">
    <property type="nucleotide sequence ID" value="NZ_SSOC01000005.1"/>
</dbReference>
<comment type="caution">
    <text evidence="2">The sequence shown here is derived from an EMBL/GenBank/DDBJ whole genome shotgun (WGS) entry which is preliminary data.</text>
</comment>
<organism evidence="2 3">
    <name type="scientific">Pseudothauera nasutitermitis</name>
    <dbReference type="NCBI Taxonomy" id="2565930"/>
    <lineage>
        <taxon>Bacteria</taxon>
        <taxon>Pseudomonadati</taxon>
        <taxon>Pseudomonadota</taxon>
        <taxon>Betaproteobacteria</taxon>
        <taxon>Rhodocyclales</taxon>
        <taxon>Zoogloeaceae</taxon>
        <taxon>Pseudothauera</taxon>
    </lineage>
</organism>
<dbReference type="Pfam" id="PF00534">
    <property type="entry name" value="Glycos_transf_1"/>
    <property type="match status" value="1"/>
</dbReference>
<gene>
    <name evidence="2" type="ORF">E6C76_13740</name>
</gene>
<dbReference type="AlphaFoldDB" id="A0A4S4AUK8"/>
<dbReference type="PANTHER" id="PTHR12526">
    <property type="entry name" value="GLYCOSYLTRANSFERASE"/>
    <property type="match status" value="1"/>
</dbReference>
<evidence type="ECO:0000259" key="1">
    <source>
        <dbReference type="Pfam" id="PF00534"/>
    </source>
</evidence>
<protein>
    <submittedName>
        <fullName evidence="2">Glycosyltransferase family 4 protein</fullName>
    </submittedName>
</protein>
<reference evidence="2 3" key="1">
    <citation type="submission" date="2019-04" db="EMBL/GenBank/DDBJ databases">
        <title>Azoarcus nasutitermitis sp. nov. isolated from termite nest.</title>
        <authorList>
            <person name="Lin S.-Y."/>
            <person name="Hameed A."/>
            <person name="Hsu Y.-H."/>
            <person name="Young C.-C."/>
        </authorList>
    </citation>
    <scope>NUCLEOTIDE SEQUENCE [LARGE SCALE GENOMIC DNA]</scope>
    <source>
        <strain evidence="2 3">CC-YHH838</strain>
    </source>
</reference>
<keyword evidence="2" id="KW-0808">Transferase</keyword>